<gene>
    <name evidence="3" type="ORF">FW784_00320</name>
</gene>
<proteinExistence type="predicted"/>
<keyword evidence="3" id="KW-0808">Transferase</keyword>
<dbReference type="AlphaFoldDB" id="A0A5D8ZBB3"/>
<dbReference type="PANTHER" id="PTHR34220:SF7">
    <property type="entry name" value="SENSOR HISTIDINE KINASE YPDA"/>
    <property type="match status" value="1"/>
</dbReference>
<dbReference type="PANTHER" id="PTHR34220">
    <property type="entry name" value="SENSOR HISTIDINE KINASE YPDA"/>
    <property type="match status" value="1"/>
</dbReference>
<evidence type="ECO:0000256" key="1">
    <source>
        <dbReference type="SAM" id="Phobius"/>
    </source>
</evidence>
<dbReference type="Gene3D" id="3.30.565.10">
    <property type="entry name" value="Histidine kinase-like ATPase, C-terminal domain"/>
    <property type="match status" value="1"/>
</dbReference>
<evidence type="ECO:0000313" key="4">
    <source>
        <dbReference type="Proteomes" id="UP000323164"/>
    </source>
</evidence>
<dbReference type="OrthoDB" id="2514702at2"/>
<keyword evidence="3" id="KW-0418">Kinase</keyword>
<keyword evidence="4" id="KW-1185">Reference proteome</keyword>
<dbReference type="SUPFAM" id="SSF55874">
    <property type="entry name" value="ATPase domain of HSP90 chaperone/DNA topoisomerase II/histidine kinase"/>
    <property type="match status" value="1"/>
</dbReference>
<sequence>MRPRPLQHSGLPTHRPLDALWQSRALAWVVLAGECLALVLTLAPGGRHSYWTYFALASLLIQWITLLSLGMLYVARERLRLRSPQVIARLALALLVANALLVSIAARAILGPSWIDEPGLSWGGLILRIGALATVVGLLGLAAFQNHWAARKAAVRAKQADLESLQARIRPHFLFNTLNTGAALVHRNPERAEQLLLDLADLFRAALAGPRDIPLEEELDLVRRYLDIEAMRFGERLRVEWELPAEIPRVRVPALSIQPLVENAIRHGVERIERGGRVEITLSETARHVLVRVRNALVLGDAPRPHSHGVGLSASQARIEALTGGVGSVETRTEGEHFVATVRLPKLSTAPRP</sequence>
<evidence type="ECO:0000313" key="3">
    <source>
        <dbReference type="EMBL" id="TZF91826.1"/>
    </source>
</evidence>
<name>A0A5D8ZBB3_9GAMM</name>
<dbReference type="GO" id="GO:0016020">
    <property type="term" value="C:membrane"/>
    <property type="evidence" value="ECO:0007669"/>
    <property type="project" value="InterPro"/>
</dbReference>
<evidence type="ECO:0000259" key="2">
    <source>
        <dbReference type="Pfam" id="PF06580"/>
    </source>
</evidence>
<accession>A0A5D8ZBB3</accession>
<dbReference type="Pfam" id="PF06580">
    <property type="entry name" value="His_kinase"/>
    <property type="match status" value="1"/>
</dbReference>
<feature type="domain" description="Signal transduction histidine kinase internal region" evidence="2">
    <location>
        <begin position="160"/>
        <end position="237"/>
    </location>
</feature>
<comment type="caution">
    <text evidence="3">The sequence shown here is derived from an EMBL/GenBank/DDBJ whole genome shotgun (WGS) entry which is preliminary data.</text>
</comment>
<feature type="transmembrane region" description="Helical" evidence="1">
    <location>
        <begin position="86"/>
        <end position="110"/>
    </location>
</feature>
<dbReference type="GO" id="GO:0000155">
    <property type="term" value="F:phosphorelay sensor kinase activity"/>
    <property type="evidence" value="ECO:0007669"/>
    <property type="project" value="InterPro"/>
</dbReference>
<dbReference type="Proteomes" id="UP000323164">
    <property type="component" value="Unassembled WGS sequence"/>
</dbReference>
<organism evidence="3 4">
    <name type="scientific">Cognatilysobacter lacus</name>
    <dbReference type="NCBI Taxonomy" id="1643323"/>
    <lineage>
        <taxon>Bacteria</taxon>
        <taxon>Pseudomonadati</taxon>
        <taxon>Pseudomonadota</taxon>
        <taxon>Gammaproteobacteria</taxon>
        <taxon>Lysobacterales</taxon>
        <taxon>Lysobacteraceae</taxon>
        <taxon>Cognatilysobacter</taxon>
    </lineage>
</organism>
<feature type="transmembrane region" description="Helical" evidence="1">
    <location>
        <begin position="122"/>
        <end position="144"/>
    </location>
</feature>
<dbReference type="EMBL" id="VTRV01000002">
    <property type="protein sequence ID" value="TZF91826.1"/>
    <property type="molecule type" value="Genomic_DNA"/>
</dbReference>
<dbReference type="InterPro" id="IPR050640">
    <property type="entry name" value="Bact_2-comp_sensor_kinase"/>
</dbReference>
<reference evidence="3 4" key="1">
    <citation type="submission" date="2019-08" db="EMBL/GenBank/DDBJ databases">
        <title>Draft genome sequence of Lysobacter sp. UKS-15.</title>
        <authorList>
            <person name="Im W.-T."/>
        </authorList>
    </citation>
    <scope>NUCLEOTIDE SEQUENCE [LARGE SCALE GENOMIC DNA]</scope>
    <source>
        <strain evidence="3 4">UKS-15</strain>
    </source>
</reference>
<keyword evidence="1" id="KW-0472">Membrane</keyword>
<keyword evidence="1" id="KW-1133">Transmembrane helix</keyword>
<keyword evidence="1" id="KW-0812">Transmembrane</keyword>
<protein>
    <submittedName>
        <fullName evidence="3">Sensor histidine kinase</fullName>
    </submittedName>
</protein>
<dbReference type="InterPro" id="IPR036890">
    <property type="entry name" value="HATPase_C_sf"/>
</dbReference>
<feature type="transmembrane region" description="Helical" evidence="1">
    <location>
        <begin position="50"/>
        <end position="74"/>
    </location>
</feature>
<feature type="transmembrane region" description="Helical" evidence="1">
    <location>
        <begin position="25"/>
        <end position="44"/>
    </location>
</feature>
<dbReference type="InterPro" id="IPR010559">
    <property type="entry name" value="Sig_transdc_His_kin_internal"/>
</dbReference>
<dbReference type="RefSeq" id="WP_149351375.1">
    <property type="nucleotide sequence ID" value="NZ_VTRV01000002.1"/>
</dbReference>